<dbReference type="EMBL" id="OCPC01000005">
    <property type="protein sequence ID" value="SOE18375.1"/>
    <property type="molecule type" value="Genomic_DNA"/>
</dbReference>
<reference evidence="3" key="1">
    <citation type="submission" date="2017-08" db="EMBL/GenBank/DDBJ databases">
        <authorList>
            <person name="Varghese N."/>
            <person name="Submissions S."/>
        </authorList>
    </citation>
    <scope>NUCLEOTIDE SEQUENCE [LARGE SCALE GENOMIC DNA]</scope>
    <source>
        <strain evidence="3">KCTC 23107</strain>
    </source>
</reference>
<keyword evidence="3" id="KW-1185">Reference proteome</keyword>
<dbReference type="RefSeq" id="WP_097108860.1">
    <property type="nucleotide sequence ID" value="NZ_OCPC01000005.1"/>
</dbReference>
<evidence type="ECO:0000313" key="3">
    <source>
        <dbReference type="Proteomes" id="UP000219465"/>
    </source>
</evidence>
<keyword evidence="1" id="KW-0472">Membrane</keyword>
<feature type="transmembrane region" description="Helical" evidence="1">
    <location>
        <begin position="26"/>
        <end position="48"/>
    </location>
</feature>
<dbReference type="OrthoDB" id="5405464at2"/>
<organism evidence="2 3">
    <name type="scientific">Hoeflea halophila</name>
    <dbReference type="NCBI Taxonomy" id="714899"/>
    <lineage>
        <taxon>Bacteria</taxon>
        <taxon>Pseudomonadati</taxon>
        <taxon>Pseudomonadota</taxon>
        <taxon>Alphaproteobacteria</taxon>
        <taxon>Hyphomicrobiales</taxon>
        <taxon>Rhizobiaceae</taxon>
        <taxon>Hoeflea</taxon>
    </lineage>
</organism>
<dbReference type="AlphaFoldDB" id="A0A286IE20"/>
<sequence>MTNPDQTPERRQTDRWLEPGKTNMQVIYVLYLASFVIGITGIVGIVLAHLNRGKSAAWIESHYTWAIRTFWLGLLGALTSGVLMIVMIGMLLMPLVALWVIIRTIVGLQKLGRNEAITNPQSWLL</sequence>
<name>A0A286IE20_9HYPH</name>
<keyword evidence="1" id="KW-1133">Transmembrane helix</keyword>
<gene>
    <name evidence="2" type="ORF">SAMN05877838_3298</name>
</gene>
<proteinExistence type="predicted"/>
<evidence type="ECO:0000256" key="1">
    <source>
        <dbReference type="SAM" id="Phobius"/>
    </source>
</evidence>
<accession>A0A286IE20</accession>
<protein>
    <submittedName>
        <fullName evidence="2">Uncharacterized membrane protein</fullName>
    </submittedName>
</protein>
<feature type="transmembrane region" description="Helical" evidence="1">
    <location>
        <begin position="69"/>
        <end position="102"/>
    </location>
</feature>
<dbReference type="Proteomes" id="UP000219465">
    <property type="component" value="Unassembled WGS sequence"/>
</dbReference>
<evidence type="ECO:0000313" key="2">
    <source>
        <dbReference type="EMBL" id="SOE18375.1"/>
    </source>
</evidence>
<keyword evidence="1" id="KW-0812">Transmembrane</keyword>